<evidence type="ECO:0000259" key="1">
    <source>
        <dbReference type="PROSITE" id="PS50042"/>
    </source>
</evidence>
<evidence type="ECO:0000313" key="2">
    <source>
        <dbReference type="EMBL" id="MFC0518714.1"/>
    </source>
</evidence>
<dbReference type="RefSeq" id="WP_377026423.1">
    <property type="nucleotide sequence ID" value="NZ_JBHLTS010000079.1"/>
</dbReference>
<keyword evidence="3" id="KW-1185">Reference proteome</keyword>
<dbReference type="Gene3D" id="2.60.120.10">
    <property type="entry name" value="Jelly Rolls"/>
    <property type="match status" value="1"/>
</dbReference>
<reference evidence="2 3" key="1">
    <citation type="submission" date="2024-09" db="EMBL/GenBank/DDBJ databases">
        <authorList>
            <person name="Sun Q."/>
            <person name="Mori K."/>
        </authorList>
    </citation>
    <scope>NUCLEOTIDE SEQUENCE [LARGE SCALE GENOMIC DNA]</scope>
    <source>
        <strain evidence="2 3">NCAIM B.02415</strain>
    </source>
</reference>
<dbReference type="Proteomes" id="UP001589828">
    <property type="component" value="Unassembled WGS sequence"/>
</dbReference>
<dbReference type="Pfam" id="PF00027">
    <property type="entry name" value="cNMP_binding"/>
    <property type="match status" value="1"/>
</dbReference>
<sequence>MFKLGLGADKQVNVLIEKLEQHFNNYFPLNAEERDVLKTFFIERRIKRRQFVLQQGDVCRHFTFVVSGCLKMYAVDANGKEHNLEFIAENDWATDLGSFYSEKPGKLYIEAVEPSTILQIRHDDLIYLYVHFQKFDHNFRVIIEQKYIELQNRVLQNISSSADERYEYFLKQYPNLANRLPNTQIASYLGITPEFLSSIRKKLIYKP</sequence>
<feature type="domain" description="Cyclic nucleotide-binding" evidence="1">
    <location>
        <begin position="25"/>
        <end position="120"/>
    </location>
</feature>
<dbReference type="InterPro" id="IPR014710">
    <property type="entry name" value="RmlC-like_jellyroll"/>
</dbReference>
<accession>A0ABV6LGV7</accession>
<dbReference type="InterPro" id="IPR000595">
    <property type="entry name" value="cNMP-bd_dom"/>
</dbReference>
<protein>
    <submittedName>
        <fullName evidence="2">Crp/Fnr family transcriptional regulator</fullName>
    </submittedName>
</protein>
<evidence type="ECO:0000313" key="3">
    <source>
        <dbReference type="Proteomes" id="UP001589828"/>
    </source>
</evidence>
<comment type="caution">
    <text evidence="2">The sequence shown here is derived from an EMBL/GenBank/DDBJ whole genome shotgun (WGS) entry which is preliminary data.</text>
</comment>
<dbReference type="PROSITE" id="PS50042">
    <property type="entry name" value="CNMP_BINDING_3"/>
    <property type="match status" value="1"/>
</dbReference>
<organism evidence="2 3">
    <name type="scientific">Mucilaginibacter angelicae</name>
    <dbReference type="NCBI Taxonomy" id="869718"/>
    <lineage>
        <taxon>Bacteria</taxon>
        <taxon>Pseudomonadati</taxon>
        <taxon>Bacteroidota</taxon>
        <taxon>Sphingobacteriia</taxon>
        <taxon>Sphingobacteriales</taxon>
        <taxon>Sphingobacteriaceae</taxon>
        <taxon>Mucilaginibacter</taxon>
    </lineage>
</organism>
<proteinExistence type="predicted"/>
<name>A0ABV6LGV7_9SPHI</name>
<dbReference type="SMART" id="SM00100">
    <property type="entry name" value="cNMP"/>
    <property type="match status" value="1"/>
</dbReference>
<dbReference type="SUPFAM" id="SSF51206">
    <property type="entry name" value="cAMP-binding domain-like"/>
    <property type="match status" value="1"/>
</dbReference>
<dbReference type="CDD" id="cd00038">
    <property type="entry name" value="CAP_ED"/>
    <property type="match status" value="1"/>
</dbReference>
<dbReference type="InterPro" id="IPR018490">
    <property type="entry name" value="cNMP-bd_dom_sf"/>
</dbReference>
<gene>
    <name evidence="2" type="ORF">ACFFGT_31155</name>
</gene>
<dbReference type="EMBL" id="JBHLTS010000079">
    <property type="protein sequence ID" value="MFC0518714.1"/>
    <property type="molecule type" value="Genomic_DNA"/>
</dbReference>